<protein>
    <submittedName>
        <fullName evidence="1">Uncharacterized protein</fullName>
    </submittedName>
</protein>
<reference evidence="1" key="1">
    <citation type="journal article" date="2020" name="bioRxiv">
        <title>Whole genome comparisons of ergot fungi reveals the divergence and evolution of species within the genus Claviceps are the result of varying mechanisms driving genome evolution and host range expansion.</title>
        <authorList>
            <person name="Wyka S.A."/>
            <person name="Mondo S.J."/>
            <person name="Liu M."/>
            <person name="Dettman J."/>
            <person name="Nalam V."/>
            <person name="Broders K.D."/>
        </authorList>
    </citation>
    <scope>NUCLEOTIDE SEQUENCE</scope>
    <source>
        <strain evidence="1">CCC 602</strain>
    </source>
</reference>
<name>A0A9P7N8F1_9HYPO</name>
<evidence type="ECO:0000313" key="2">
    <source>
        <dbReference type="Proteomes" id="UP000748025"/>
    </source>
</evidence>
<evidence type="ECO:0000313" key="1">
    <source>
        <dbReference type="EMBL" id="KAG5998579.1"/>
    </source>
</evidence>
<accession>A0A9P7N8F1</accession>
<dbReference type="OrthoDB" id="4947439at2759"/>
<proteinExistence type="predicted"/>
<comment type="caution">
    <text evidence="1">The sequence shown here is derived from an EMBL/GenBank/DDBJ whole genome shotgun (WGS) entry which is preliminary data.</text>
</comment>
<dbReference type="Proteomes" id="UP000748025">
    <property type="component" value="Unassembled WGS sequence"/>
</dbReference>
<dbReference type="EMBL" id="SRPW01001843">
    <property type="protein sequence ID" value="KAG5998579.1"/>
    <property type="molecule type" value="Genomic_DNA"/>
</dbReference>
<organism evidence="1 2">
    <name type="scientific">Claviceps pusilla</name>
    <dbReference type="NCBI Taxonomy" id="123648"/>
    <lineage>
        <taxon>Eukaryota</taxon>
        <taxon>Fungi</taxon>
        <taxon>Dikarya</taxon>
        <taxon>Ascomycota</taxon>
        <taxon>Pezizomycotina</taxon>
        <taxon>Sordariomycetes</taxon>
        <taxon>Hypocreomycetidae</taxon>
        <taxon>Hypocreales</taxon>
        <taxon>Clavicipitaceae</taxon>
        <taxon>Claviceps</taxon>
    </lineage>
</organism>
<feature type="non-terminal residue" evidence="1">
    <location>
        <position position="1"/>
    </location>
</feature>
<keyword evidence="2" id="KW-1185">Reference proteome</keyword>
<dbReference type="AlphaFoldDB" id="A0A9P7N8F1"/>
<sequence>MDYYFKKAVESVKKRRRSRQEIAADICIEKNLHLAAINCTLNVDPSRRGSAASAVSARGGSFG</sequence>
<gene>
    <name evidence="1" type="ORF">E4U43_002390</name>
</gene>